<keyword evidence="3" id="KW-1185">Reference proteome</keyword>
<accession>A0A5J4Z1I4</accession>
<protein>
    <submittedName>
        <fullName evidence="2">Uncharacterized protein</fullName>
    </submittedName>
</protein>
<dbReference type="EMBL" id="VRMN01000002">
    <property type="protein sequence ID" value="KAA8497205.1"/>
    <property type="molecule type" value="Genomic_DNA"/>
</dbReference>
<reference evidence="3" key="1">
    <citation type="journal article" date="2019" name="Nat. Commun.">
        <title>Expansion of phycobilisome linker gene families in mesophilic red algae.</title>
        <authorList>
            <person name="Lee J."/>
            <person name="Kim D."/>
            <person name="Bhattacharya D."/>
            <person name="Yoon H.S."/>
        </authorList>
    </citation>
    <scope>NUCLEOTIDE SEQUENCE [LARGE SCALE GENOMIC DNA]</scope>
    <source>
        <strain evidence="3">CCMP 1328</strain>
    </source>
</reference>
<feature type="region of interest" description="Disordered" evidence="1">
    <location>
        <begin position="418"/>
        <end position="441"/>
    </location>
</feature>
<comment type="caution">
    <text evidence="2">The sequence shown here is derived from an EMBL/GenBank/DDBJ whole genome shotgun (WGS) entry which is preliminary data.</text>
</comment>
<evidence type="ECO:0000313" key="2">
    <source>
        <dbReference type="EMBL" id="KAA8497205.1"/>
    </source>
</evidence>
<sequence length="441" mass="49412">MMLFVGFAPHLPVSVHGARACAASRLTPVLAAAGSRVRRRLGLISMQMDVGRGTGSAKDIKPADRNELLLAEMCFSDPDLLPKIVQDNINSLDEDFYNFVQKKIADSGDLEERETLRILLDAINDVIKQMSKAIPPEILKGLSMEEVRQEQKRRIMERYEQQYQDLVEIAKAENSVDTAVAQLYDTFDMQFLELLEEKTETNDAEAIKVAEAIQMAMRNRMERASLRLRDCLTAGSPDNMFQTLETLSSAGEVDEAFVLLLAGNLQQAQQAGNENAARVLKMLQNRAEELRDQALTPEVALIRRLLRTEDPTARQNMLRRALQKKKKIAISQDTESAGTSIDGKLFVRALRKLIEEFGNVDEAFVQKLSSLGAEAEDVAKKLFNLEDKTLRDIQDDAFHRRSVSVFDLEEMEVQAELSGTEAPWVKGTPPAGFDEDGKRLV</sequence>
<dbReference type="Proteomes" id="UP000324585">
    <property type="component" value="Unassembled WGS sequence"/>
</dbReference>
<dbReference type="OrthoDB" id="38728at2759"/>
<organism evidence="2 3">
    <name type="scientific">Porphyridium purpureum</name>
    <name type="common">Red alga</name>
    <name type="synonym">Porphyridium cruentum</name>
    <dbReference type="NCBI Taxonomy" id="35688"/>
    <lineage>
        <taxon>Eukaryota</taxon>
        <taxon>Rhodophyta</taxon>
        <taxon>Bangiophyceae</taxon>
        <taxon>Porphyridiales</taxon>
        <taxon>Porphyridiaceae</taxon>
        <taxon>Porphyridium</taxon>
    </lineage>
</organism>
<evidence type="ECO:0000313" key="3">
    <source>
        <dbReference type="Proteomes" id="UP000324585"/>
    </source>
</evidence>
<name>A0A5J4Z1I4_PORPP</name>
<evidence type="ECO:0000256" key="1">
    <source>
        <dbReference type="SAM" id="MobiDB-lite"/>
    </source>
</evidence>
<gene>
    <name evidence="2" type="ORF">FVE85_0934</name>
</gene>
<dbReference type="AlphaFoldDB" id="A0A5J4Z1I4"/>
<proteinExistence type="predicted"/>
<dbReference type="OMA" id="ATRIYGK"/>